<dbReference type="EMBL" id="JAZHBO010000001">
    <property type="protein sequence ID" value="MEF2155382.1"/>
    <property type="molecule type" value="Genomic_DNA"/>
</dbReference>
<protein>
    <submittedName>
        <fullName evidence="2">Uncharacterized protein</fullName>
    </submittedName>
</protein>
<organism evidence="2 3">
    <name type="scientific">Aquilutibacter rugosus</name>
    <dbReference type="NCBI Taxonomy" id="3115820"/>
    <lineage>
        <taxon>Bacteria</taxon>
        <taxon>Pseudomonadati</taxon>
        <taxon>Pseudomonadota</taxon>
        <taxon>Gammaproteobacteria</taxon>
        <taxon>Lysobacterales</taxon>
        <taxon>Lysobacteraceae</taxon>
        <taxon>Aquilutibacter</taxon>
    </lineage>
</organism>
<evidence type="ECO:0000313" key="2">
    <source>
        <dbReference type="EMBL" id="MEF2155382.1"/>
    </source>
</evidence>
<proteinExistence type="predicted"/>
<dbReference type="Proteomes" id="UP001356170">
    <property type="component" value="Unassembled WGS sequence"/>
</dbReference>
<dbReference type="RefSeq" id="WP_331703436.1">
    <property type="nucleotide sequence ID" value="NZ_JAZHBO010000001.1"/>
</dbReference>
<comment type="caution">
    <text evidence="2">The sequence shown here is derived from an EMBL/GenBank/DDBJ whole genome shotgun (WGS) entry which is preliminary data.</text>
</comment>
<keyword evidence="3" id="KW-1185">Reference proteome</keyword>
<name>A0ABU7UXU0_9GAMM</name>
<reference evidence="2 3" key="1">
    <citation type="submission" date="2024-01" db="EMBL/GenBank/DDBJ databases">
        <title>Novel species of the genus Luteimonas isolated from rivers.</title>
        <authorList>
            <person name="Lu H."/>
        </authorList>
    </citation>
    <scope>NUCLEOTIDE SEQUENCE [LARGE SCALE GENOMIC DNA]</scope>
    <source>
        <strain evidence="2 3">FXH3W</strain>
    </source>
</reference>
<evidence type="ECO:0000313" key="3">
    <source>
        <dbReference type="Proteomes" id="UP001356170"/>
    </source>
</evidence>
<evidence type="ECO:0000256" key="1">
    <source>
        <dbReference type="SAM" id="MobiDB-lite"/>
    </source>
</evidence>
<sequence length="75" mass="8603">MNTKQWIATEFANPAEATARKLSNMQREINEDSLSAYRPFHSPIDPHGNKGYNLRPSDLSRDVDASLFFFVRGHH</sequence>
<feature type="region of interest" description="Disordered" evidence="1">
    <location>
        <begin position="37"/>
        <end position="56"/>
    </location>
</feature>
<accession>A0ABU7UXU0</accession>
<gene>
    <name evidence="2" type="ORF">V3390_03935</name>
</gene>